<name>D5WYR5_THIK1</name>
<gene>
    <name evidence="2" type="ordered locus">Tint_2902</name>
</gene>
<protein>
    <recommendedName>
        <fullName evidence="3">Proline rich signal peptide protein</fullName>
    </recommendedName>
</protein>
<dbReference type="EMBL" id="CP002021">
    <property type="protein sequence ID" value="ADG32242.1"/>
    <property type="molecule type" value="Genomic_DNA"/>
</dbReference>
<feature type="signal peptide" evidence="1">
    <location>
        <begin position="1"/>
        <end position="34"/>
    </location>
</feature>
<dbReference type="AlphaFoldDB" id="D5WYR5"/>
<dbReference type="HOGENOM" id="CLU_070058_2_0_4"/>
<proteinExistence type="predicted"/>
<evidence type="ECO:0008006" key="3">
    <source>
        <dbReference type="Google" id="ProtNLM"/>
    </source>
</evidence>
<reference evidence="2" key="1">
    <citation type="submission" date="2010-04" db="EMBL/GenBank/DDBJ databases">
        <title>Complete sequence of Thiomonas intermedia K12.</title>
        <authorList>
            <consortium name="US DOE Joint Genome Institute"/>
            <person name="Lucas S."/>
            <person name="Copeland A."/>
            <person name="Lapidus A."/>
            <person name="Cheng J.-F."/>
            <person name="Bruce D."/>
            <person name="Goodwin L."/>
            <person name="Pitluck S."/>
            <person name="Davenport K."/>
            <person name="Detter J.C."/>
            <person name="Han C."/>
            <person name="Tapia R."/>
            <person name="Land M."/>
            <person name="Hauser L."/>
            <person name="Kyrpides N."/>
            <person name="Ovchinnikova G."/>
            <person name="Kerfeld C.A."/>
            <person name="Cannon G.C."/>
            <person name="Heinhorst S."/>
            <person name="Woyke T."/>
        </authorList>
    </citation>
    <scope>NUCLEOTIDE SEQUENCE [LARGE SCALE GENOMIC DNA]</scope>
    <source>
        <strain evidence="2">K12</strain>
    </source>
</reference>
<dbReference type="KEGG" id="tin:Tint_2902"/>
<accession>D5WYR5</accession>
<dbReference type="STRING" id="75379.Tint_2902"/>
<dbReference type="BioCyc" id="TINT75379:TINT_RS14545-MONOMER"/>
<feature type="chain" id="PRO_5003079694" description="Proline rich signal peptide protein" evidence="1">
    <location>
        <begin position="35"/>
        <end position="196"/>
    </location>
</feature>
<dbReference type="Pfam" id="PF14334">
    <property type="entry name" value="DUF4390"/>
    <property type="match status" value="1"/>
</dbReference>
<dbReference type="PROSITE" id="PS51318">
    <property type="entry name" value="TAT"/>
    <property type="match status" value="1"/>
</dbReference>
<dbReference type="InterPro" id="IPR025500">
    <property type="entry name" value="DUF4390"/>
</dbReference>
<evidence type="ECO:0000256" key="1">
    <source>
        <dbReference type="SAM" id="SignalP"/>
    </source>
</evidence>
<organism evidence="2">
    <name type="scientific">Thiomonas intermedia (strain K12)</name>
    <name type="common">Thiobacillus intermedius</name>
    <dbReference type="NCBI Taxonomy" id="75379"/>
    <lineage>
        <taxon>Bacteria</taxon>
        <taxon>Pseudomonadati</taxon>
        <taxon>Pseudomonadota</taxon>
        <taxon>Betaproteobacteria</taxon>
        <taxon>Burkholderiales</taxon>
        <taxon>Thiomonas</taxon>
    </lineage>
</organism>
<evidence type="ECO:0000313" key="2">
    <source>
        <dbReference type="EMBL" id="ADG32242.1"/>
    </source>
</evidence>
<sequence>MKTRPASPDPTRRKLLRNGLALAAGVSLFSRAQATTVDTEPLMLTMSPEGLFVTTAAVFALPRSLEDVLHRGIALYFETVVTVVRPRWYWFSEDIAQARREVRLAYQPLLQRYRVSVGGLQQNYDSLDEALGVVQRTRHLRVAEPSQLTAGQTYQLDARFKLDLSQLPRPFQLNVSSQSDWKIEATFPPQPFVWTP</sequence>
<keyword evidence="1" id="KW-0732">Signal</keyword>
<dbReference type="InterPro" id="IPR006311">
    <property type="entry name" value="TAT_signal"/>
</dbReference>
<dbReference type="eggNOG" id="ENOG502ZZV8">
    <property type="taxonomic scope" value="Bacteria"/>
</dbReference>